<dbReference type="PROSITE" id="PS51186">
    <property type="entry name" value="GNAT"/>
    <property type="match status" value="1"/>
</dbReference>
<dbReference type="InterPro" id="IPR016181">
    <property type="entry name" value="Acyl_CoA_acyltransferase"/>
</dbReference>
<dbReference type="Pfam" id="PF13673">
    <property type="entry name" value="Acetyltransf_10"/>
    <property type="match status" value="1"/>
</dbReference>
<evidence type="ECO:0000313" key="3">
    <source>
        <dbReference type="Proteomes" id="UP000799753"/>
    </source>
</evidence>
<organism evidence="2 3">
    <name type="scientific">Massarina eburnea CBS 473.64</name>
    <dbReference type="NCBI Taxonomy" id="1395130"/>
    <lineage>
        <taxon>Eukaryota</taxon>
        <taxon>Fungi</taxon>
        <taxon>Dikarya</taxon>
        <taxon>Ascomycota</taxon>
        <taxon>Pezizomycotina</taxon>
        <taxon>Dothideomycetes</taxon>
        <taxon>Pleosporomycetidae</taxon>
        <taxon>Pleosporales</taxon>
        <taxon>Massarineae</taxon>
        <taxon>Massarinaceae</taxon>
        <taxon>Massarina</taxon>
    </lineage>
</organism>
<sequence length="230" mass="26409">MPTDPNLQVSTLLPNEEESAIYTRLRHDAFREDINKIFYSLAPNCEPSQSTCDAFAASVRDGIQNKGIMFLKCVDNRTEDVIAGARWTYHRPANPAAKERTWDEVDKELVAPDPYPETNIGVWNGIFDLFYASKREIMGTRSYFSLDTLVTDEKHYRRGAGGLLLEWGLKRADEEGVEAYLESSPMGRKLYERYGFVAVKEVSLDLKRWDGDRELTWTLMRRPAKRSKVS</sequence>
<dbReference type="GO" id="GO:0016747">
    <property type="term" value="F:acyltransferase activity, transferring groups other than amino-acyl groups"/>
    <property type="evidence" value="ECO:0007669"/>
    <property type="project" value="InterPro"/>
</dbReference>
<feature type="domain" description="N-acetyltransferase" evidence="1">
    <location>
        <begin position="88"/>
        <end position="225"/>
    </location>
</feature>
<dbReference type="EMBL" id="MU006785">
    <property type="protein sequence ID" value="KAF2640364.1"/>
    <property type="molecule type" value="Genomic_DNA"/>
</dbReference>
<dbReference type="PANTHER" id="PTHR42791:SF14">
    <property type="entry name" value="N-ACETYLTRANSFERASE DOMAIN-CONTAINING PROTEIN"/>
    <property type="match status" value="1"/>
</dbReference>
<dbReference type="SUPFAM" id="SSF55729">
    <property type="entry name" value="Acyl-CoA N-acyltransferases (Nat)"/>
    <property type="match status" value="1"/>
</dbReference>
<reference evidence="2" key="1">
    <citation type="journal article" date="2020" name="Stud. Mycol.">
        <title>101 Dothideomycetes genomes: a test case for predicting lifestyles and emergence of pathogens.</title>
        <authorList>
            <person name="Haridas S."/>
            <person name="Albert R."/>
            <person name="Binder M."/>
            <person name="Bloem J."/>
            <person name="Labutti K."/>
            <person name="Salamov A."/>
            <person name="Andreopoulos B."/>
            <person name="Baker S."/>
            <person name="Barry K."/>
            <person name="Bills G."/>
            <person name="Bluhm B."/>
            <person name="Cannon C."/>
            <person name="Castanera R."/>
            <person name="Culley D."/>
            <person name="Daum C."/>
            <person name="Ezra D."/>
            <person name="Gonzalez J."/>
            <person name="Henrissat B."/>
            <person name="Kuo A."/>
            <person name="Liang C."/>
            <person name="Lipzen A."/>
            <person name="Lutzoni F."/>
            <person name="Magnuson J."/>
            <person name="Mondo S."/>
            <person name="Nolan M."/>
            <person name="Ohm R."/>
            <person name="Pangilinan J."/>
            <person name="Park H.-J."/>
            <person name="Ramirez L."/>
            <person name="Alfaro M."/>
            <person name="Sun H."/>
            <person name="Tritt A."/>
            <person name="Yoshinaga Y."/>
            <person name="Zwiers L.-H."/>
            <person name="Turgeon B."/>
            <person name="Goodwin S."/>
            <person name="Spatafora J."/>
            <person name="Crous P."/>
            <person name="Grigoriev I."/>
        </authorList>
    </citation>
    <scope>NUCLEOTIDE SEQUENCE</scope>
    <source>
        <strain evidence="2">CBS 473.64</strain>
    </source>
</reference>
<dbReference type="Proteomes" id="UP000799753">
    <property type="component" value="Unassembled WGS sequence"/>
</dbReference>
<dbReference type="OrthoDB" id="2115692at2759"/>
<dbReference type="AlphaFoldDB" id="A0A6A6S299"/>
<evidence type="ECO:0000259" key="1">
    <source>
        <dbReference type="PROSITE" id="PS51186"/>
    </source>
</evidence>
<dbReference type="InterPro" id="IPR000182">
    <property type="entry name" value="GNAT_dom"/>
</dbReference>
<accession>A0A6A6S299</accession>
<dbReference type="Gene3D" id="3.40.630.30">
    <property type="match status" value="1"/>
</dbReference>
<name>A0A6A6S299_9PLEO</name>
<keyword evidence="3" id="KW-1185">Reference proteome</keyword>
<gene>
    <name evidence="2" type="ORF">P280DRAFT_470040</name>
</gene>
<dbReference type="PANTHER" id="PTHR42791">
    <property type="entry name" value="GNAT FAMILY ACETYLTRANSFERASE"/>
    <property type="match status" value="1"/>
</dbReference>
<evidence type="ECO:0000313" key="2">
    <source>
        <dbReference type="EMBL" id="KAF2640364.1"/>
    </source>
</evidence>
<proteinExistence type="predicted"/>
<protein>
    <recommendedName>
        <fullName evidence="1">N-acetyltransferase domain-containing protein</fullName>
    </recommendedName>
</protein>
<dbReference type="InterPro" id="IPR052523">
    <property type="entry name" value="Trichothecene_AcTrans"/>
</dbReference>